<dbReference type="EMBL" id="LSRX01001680">
    <property type="protein sequence ID" value="OLP77979.1"/>
    <property type="molecule type" value="Genomic_DNA"/>
</dbReference>
<keyword evidence="2" id="KW-1185">Reference proteome</keyword>
<evidence type="ECO:0000313" key="2">
    <source>
        <dbReference type="Proteomes" id="UP000186817"/>
    </source>
</evidence>
<proteinExistence type="predicted"/>
<gene>
    <name evidence="1" type="ORF">AK812_SmicGene41894</name>
</gene>
<organism evidence="1 2">
    <name type="scientific">Symbiodinium microadriaticum</name>
    <name type="common">Dinoflagellate</name>
    <name type="synonym">Zooxanthella microadriatica</name>
    <dbReference type="NCBI Taxonomy" id="2951"/>
    <lineage>
        <taxon>Eukaryota</taxon>
        <taxon>Sar</taxon>
        <taxon>Alveolata</taxon>
        <taxon>Dinophyceae</taxon>
        <taxon>Suessiales</taxon>
        <taxon>Symbiodiniaceae</taxon>
        <taxon>Symbiodinium</taxon>
    </lineage>
</organism>
<dbReference type="Proteomes" id="UP000186817">
    <property type="component" value="Unassembled WGS sequence"/>
</dbReference>
<accession>A0A1Q9C4Y3</accession>
<sequence>MGCCEEMMAEIVCAQTDPEIQRALVGFVAASTANRGGRRTSNILEATNREANRYQLPLSAMNTLAHMDGVTGRVYLRASVSSLADRRRTIWVKPQRVDKESGPRP</sequence>
<protein>
    <submittedName>
        <fullName evidence="1">Uncharacterized protein</fullName>
    </submittedName>
</protein>
<evidence type="ECO:0000313" key="1">
    <source>
        <dbReference type="EMBL" id="OLP77979.1"/>
    </source>
</evidence>
<dbReference type="AlphaFoldDB" id="A0A1Q9C4Y3"/>
<comment type="caution">
    <text evidence="1">The sequence shown here is derived from an EMBL/GenBank/DDBJ whole genome shotgun (WGS) entry which is preliminary data.</text>
</comment>
<reference evidence="1 2" key="1">
    <citation type="submission" date="2016-02" db="EMBL/GenBank/DDBJ databases">
        <title>Genome analysis of coral dinoflagellate symbionts highlights evolutionary adaptations to a symbiotic lifestyle.</title>
        <authorList>
            <person name="Aranda M."/>
            <person name="Li Y."/>
            <person name="Liew Y.J."/>
            <person name="Baumgarten S."/>
            <person name="Simakov O."/>
            <person name="Wilson M."/>
            <person name="Piel J."/>
            <person name="Ashoor H."/>
            <person name="Bougouffa S."/>
            <person name="Bajic V.B."/>
            <person name="Ryu T."/>
            <person name="Ravasi T."/>
            <person name="Bayer T."/>
            <person name="Micklem G."/>
            <person name="Kim H."/>
            <person name="Bhak J."/>
            <person name="Lajeunesse T.C."/>
            <person name="Voolstra C.R."/>
        </authorList>
    </citation>
    <scope>NUCLEOTIDE SEQUENCE [LARGE SCALE GENOMIC DNA]</scope>
    <source>
        <strain evidence="1 2">CCMP2467</strain>
    </source>
</reference>
<name>A0A1Q9C4Y3_SYMMI</name>